<evidence type="ECO:0000313" key="3">
    <source>
        <dbReference type="Proteomes" id="UP000054477"/>
    </source>
</evidence>
<keyword evidence="3" id="KW-1185">Reference proteome</keyword>
<dbReference type="AlphaFoldDB" id="A0A0C9XHC6"/>
<proteinExistence type="predicted"/>
<feature type="compositionally biased region" description="Polar residues" evidence="1">
    <location>
        <begin position="240"/>
        <end position="250"/>
    </location>
</feature>
<protein>
    <submittedName>
        <fullName evidence="2">Uncharacterized protein</fullName>
    </submittedName>
</protein>
<dbReference type="Proteomes" id="UP000054477">
    <property type="component" value="Unassembled WGS sequence"/>
</dbReference>
<dbReference type="EMBL" id="KN838703">
    <property type="protein sequence ID" value="KIJ97056.1"/>
    <property type="molecule type" value="Genomic_DNA"/>
</dbReference>
<gene>
    <name evidence="2" type="ORF">K443DRAFT_124208</name>
</gene>
<dbReference type="STRING" id="1095629.A0A0C9XHC6"/>
<reference evidence="2 3" key="1">
    <citation type="submission" date="2014-04" db="EMBL/GenBank/DDBJ databases">
        <authorList>
            <consortium name="DOE Joint Genome Institute"/>
            <person name="Kuo A."/>
            <person name="Kohler A."/>
            <person name="Nagy L.G."/>
            <person name="Floudas D."/>
            <person name="Copeland A."/>
            <person name="Barry K.W."/>
            <person name="Cichocki N."/>
            <person name="Veneault-Fourrey C."/>
            <person name="LaButti K."/>
            <person name="Lindquist E.A."/>
            <person name="Lipzen A."/>
            <person name="Lundell T."/>
            <person name="Morin E."/>
            <person name="Murat C."/>
            <person name="Sun H."/>
            <person name="Tunlid A."/>
            <person name="Henrissat B."/>
            <person name="Grigoriev I.V."/>
            <person name="Hibbett D.S."/>
            <person name="Martin F."/>
            <person name="Nordberg H.P."/>
            <person name="Cantor M.N."/>
            <person name="Hua S.X."/>
        </authorList>
    </citation>
    <scope>NUCLEOTIDE SEQUENCE [LARGE SCALE GENOMIC DNA]</scope>
    <source>
        <strain evidence="2 3">LaAM-08-1</strain>
    </source>
</reference>
<feature type="compositionally biased region" description="Low complexity" evidence="1">
    <location>
        <begin position="222"/>
        <end position="239"/>
    </location>
</feature>
<name>A0A0C9XHC6_9AGAR</name>
<organism evidence="2 3">
    <name type="scientific">Laccaria amethystina LaAM-08-1</name>
    <dbReference type="NCBI Taxonomy" id="1095629"/>
    <lineage>
        <taxon>Eukaryota</taxon>
        <taxon>Fungi</taxon>
        <taxon>Dikarya</taxon>
        <taxon>Basidiomycota</taxon>
        <taxon>Agaricomycotina</taxon>
        <taxon>Agaricomycetes</taxon>
        <taxon>Agaricomycetidae</taxon>
        <taxon>Agaricales</taxon>
        <taxon>Agaricineae</taxon>
        <taxon>Hydnangiaceae</taxon>
        <taxon>Laccaria</taxon>
    </lineage>
</organism>
<dbReference type="HOGENOM" id="CLU_1012164_0_0_1"/>
<reference evidence="3" key="2">
    <citation type="submission" date="2015-01" db="EMBL/GenBank/DDBJ databases">
        <title>Evolutionary Origins and Diversification of the Mycorrhizal Mutualists.</title>
        <authorList>
            <consortium name="DOE Joint Genome Institute"/>
            <consortium name="Mycorrhizal Genomics Consortium"/>
            <person name="Kohler A."/>
            <person name="Kuo A."/>
            <person name="Nagy L.G."/>
            <person name="Floudas D."/>
            <person name="Copeland A."/>
            <person name="Barry K.W."/>
            <person name="Cichocki N."/>
            <person name="Veneault-Fourrey C."/>
            <person name="LaButti K."/>
            <person name="Lindquist E.A."/>
            <person name="Lipzen A."/>
            <person name="Lundell T."/>
            <person name="Morin E."/>
            <person name="Murat C."/>
            <person name="Riley R."/>
            <person name="Ohm R."/>
            <person name="Sun H."/>
            <person name="Tunlid A."/>
            <person name="Henrissat B."/>
            <person name="Grigoriev I.V."/>
            <person name="Hibbett D.S."/>
            <person name="Martin F."/>
        </authorList>
    </citation>
    <scope>NUCLEOTIDE SEQUENCE [LARGE SCALE GENOMIC DNA]</scope>
    <source>
        <strain evidence="3">LaAM-08-1</strain>
    </source>
</reference>
<sequence length="275" mass="30306">MGELSALLWFPEIHNLEEYLWDVEMAASNILNIAALIDPSKIISKIKYHLLGHVQEDVICFGPLVGITTEVFECFNTIFQYCSILSNHHAPSQDIAHQLAEQETLKHLLFGGLVGTLIGWGSNDTTKAAATSIPPSAIMSQDECKVGAWVYTQSPLSTSTSEPPMNPITGHILKILQDTSVAAVQHEVFGMPILKCHLNKKRILVVPAVHRSFALDKILSEKQQPQRQAQRKATQQNQTVAGTKTPQETTAAGGRKRGHNEIDPDAEEDTIEIDK</sequence>
<dbReference type="OrthoDB" id="2506088at2759"/>
<feature type="compositionally biased region" description="Acidic residues" evidence="1">
    <location>
        <begin position="263"/>
        <end position="275"/>
    </location>
</feature>
<feature type="region of interest" description="Disordered" evidence="1">
    <location>
        <begin position="222"/>
        <end position="275"/>
    </location>
</feature>
<accession>A0A0C9XHC6</accession>
<evidence type="ECO:0000313" key="2">
    <source>
        <dbReference type="EMBL" id="KIJ97056.1"/>
    </source>
</evidence>
<evidence type="ECO:0000256" key="1">
    <source>
        <dbReference type="SAM" id="MobiDB-lite"/>
    </source>
</evidence>